<accession>T0YDR2</accession>
<proteinExistence type="predicted"/>
<feature type="non-terminal residue" evidence="9">
    <location>
        <position position="182"/>
    </location>
</feature>
<dbReference type="GO" id="GO:0004519">
    <property type="term" value="F:endonuclease activity"/>
    <property type="evidence" value="ECO:0007669"/>
    <property type="project" value="UniProtKB-KW"/>
</dbReference>
<evidence type="ECO:0000256" key="2">
    <source>
        <dbReference type="ARBA" id="ARBA00022723"/>
    </source>
</evidence>
<dbReference type="GO" id="GO:0003676">
    <property type="term" value="F:nucleic acid binding"/>
    <property type="evidence" value="ECO:0007669"/>
    <property type="project" value="InterPro"/>
</dbReference>
<comment type="caution">
    <text evidence="9">The sequence shown here is derived from an EMBL/GenBank/DDBJ whole genome shotgun (WGS) entry which is preliminary data.</text>
</comment>
<reference evidence="9" key="2">
    <citation type="journal article" date="2014" name="ISME J.">
        <title>Microbial stratification in low pH oxic and suboxic macroscopic growths along an acid mine drainage.</title>
        <authorList>
            <person name="Mendez-Garcia C."/>
            <person name="Mesa V."/>
            <person name="Sprenger R.R."/>
            <person name="Richter M."/>
            <person name="Diez M.S."/>
            <person name="Solano J."/>
            <person name="Bargiela R."/>
            <person name="Golyshina O.V."/>
            <person name="Manteca A."/>
            <person name="Ramos J.L."/>
            <person name="Gallego J.R."/>
            <person name="Llorente I."/>
            <person name="Martins Dos Santos V.A."/>
            <person name="Jensen O.N."/>
            <person name="Pelaez A.I."/>
            <person name="Sanchez J."/>
            <person name="Ferrer M."/>
        </authorList>
    </citation>
    <scope>NUCLEOTIDE SEQUENCE</scope>
</reference>
<gene>
    <name evidence="9" type="ORF">B1A_20431</name>
</gene>
<organism evidence="9">
    <name type="scientific">mine drainage metagenome</name>
    <dbReference type="NCBI Taxonomy" id="410659"/>
    <lineage>
        <taxon>unclassified sequences</taxon>
        <taxon>metagenomes</taxon>
        <taxon>ecological metagenomes</taxon>
    </lineage>
</organism>
<keyword evidence="5" id="KW-0460">Magnesium</keyword>
<dbReference type="Gene3D" id="3.30.420.10">
    <property type="entry name" value="Ribonuclease H-like superfamily/Ribonuclease H"/>
    <property type="match status" value="1"/>
</dbReference>
<dbReference type="Pfam" id="PF00665">
    <property type="entry name" value="rve"/>
    <property type="match status" value="1"/>
</dbReference>
<dbReference type="InterPro" id="IPR012337">
    <property type="entry name" value="RNaseH-like_sf"/>
</dbReference>
<reference evidence="9" key="1">
    <citation type="submission" date="2013-08" db="EMBL/GenBank/DDBJ databases">
        <authorList>
            <person name="Mendez C."/>
            <person name="Richter M."/>
            <person name="Ferrer M."/>
            <person name="Sanchez J."/>
        </authorList>
    </citation>
    <scope>NUCLEOTIDE SEQUENCE</scope>
</reference>
<dbReference type="SUPFAM" id="SSF53098">
    <property type="entry name" value="Ribonuclease H-like"/>
    <property type="match status" value="1"/>
</dbReference>
<keyword evidence="7" id="KW-0233">DNA recombination</keyword>
<keyword evidence="6" id="KW-0229">DNA integration</keyword>
<evidence type="ECO:0000256" key="6">
    <source>
        <dbReference type="ARBA" id="ARBA00022908"/>
    </source>
</evidence>
<protein>
    <submittedName>
        <fullName evidence="9">Retrotransposon protein, putative, Ty1-copia subclass</fullName>
    </submittedName>
</protein>
<dbReference type="GO" id="GO:0015074">
    <property type="term" value="P:DNA integration"/>
    <property type="evidence" value="ECO:0007669"/>
    <property type="project" value="UniProtKB-KW"/>
</dbReference>
<name>T0YDR2_9ZZZZ</name>
<dbReference type="PANTHER" id="PTHR42648:SF11">
    <property type="entry name" value="TRANSPOSON TY4-P GAG-POL POLYPROTEIN"/>
    <property type="match status" value="1"/>
</dbReference>
<feature type="non-terminal residue" evidence="9">
    <location>
        <position position="1"/>
    </location>
</feature>
<evidence type="ECO:0000256" key="7">
    <source>
        <dbReference type="ARBA" id="ARBA00023172"/>
    </source>
</evidence>
<keyword evidence="3" id="KW-0255">Endonuclease</keyword>
<evidence type="ECO:0000256" key="5">
    <source>
        <dbReference type="ARBA" id="ARBA00022842"/>
    </source>
</evidence>
<evidence type="ECO:0000256" key="4">
    <source>
        <dbReference type="ARBA" id="ARBA00022801"/>
    </source>
</evidence>
<dbReference type="AlphaFoldDB" id="T0YDR2"/>
<keyword evidence="4" id="KW-0378">Hydrolase</keyword>
<evidence type="ECO:0000259" key="8">
    <source>
        <dbReference type="PROSITE" id="PS50994"/>
    </source>
</evidence>
<evidence type="ECO:0000256" key="1">
    <source>
        <dbReference type="ARBA" id="ARBA00022722"/>
    </source>
</evidence>
<feature type="domain" description="Integrase catalytic" evidence="8">
    <location>
        <begin position="7"/>
        <end position="175"/>
    </location>
</feature>
<dbReference type="PROSITE" id="PS50994">
    <property type="entry name" value="INTEGRASE"/>
    <property type="match status" value="1"/>
</dbReference>
<dbReference type="GO" id="GO:0016787">
    <property type="term" value="F:hydrolase activity"/>
    <property type="evidence" value="ECO:0007669"/>
    <property type="project" value="UniProtKB-KW"/>
</dbReference>
<dbReference type="EMBL" id="AUZX01015076">
    <property type="protein sequence ID" value="EQD29962.1"/>
    <property type="molecule type" value="Genomic_DNA"/>
</dbReference>
<dbReference type="InterPro" id="IPR001584">
    <property type="entry name" value="Integrase_cat-core"/>
</dbReference>
<dbReference type="GO" id="GO:0006310">
    <property type="term" value="P:DNA recombination"/>
    <property type="evidence" value="ECO:0007669"/>
    <property type="project" value="UniProtKB-KW"/>
</dbReference>
<keyword evidence="2" id="KW-0479">Metal-binding</keyword>
<dbReference type="PANTHER" id="PTHR42648">
    <property type="entry name" value="TRANSPOSASE, PUTATIVE-RELATED"/>
    <property type="match status" value="1"/>
</dbReference>
<evidence type="ECO:0000256" key="3">
    <source>
        <dbReference type="ARBA" id="ARBA00022759"/>
    </source>
</evidence>
<sequence>THSGEVEAVKPGELIYFDVAVHLSDVGYDGSVYFGVLVDACTRLMQVYTMKSRTEALVVFQKFRQFFKSHSDYKIKKLRTDQAAELMSAEFEAYLREHSIWHQKSNPYLHQQNGVAESNIKKVRHVANTIMEHGQVPIRFWPEAVKTAAHLCNLNVHSSLGENEEVPYVAFFGKQPNYDELR</sequence>
<dbReference type="InterPro" id="IPR036397">
    <property type="entry name" value="RNaseH_sf"/>
</dbReference>
<keyword evidence="1" id="KW-0540">Nuclease</keyword>
<evidence type="ECO:0000313" key="9">
    <source>
        <dbReference type="EMBL" id="EQD29962.1"/>
    </source>
</evidence>
<dbReference type="InterPro" id="IPR039537">
    <property type="entry name" value="Retrotran_Ty1/copia-like"/>
</dbReference>
<dbReference type="GO" id="GO:0046872">
    <property type="term" value="F:metal ion binding"/>
    <property type="evidence" value="ECO:0007669"/>
    <property type="project" value="UniProtKB-KW"/>
</dbReference>